<sequence>MSTVPSINLNDGNVIPQLGFGVFQIKPDETAAAVRSALEVGYRHIDTAEMYGNEKEVGQGVRDAGLDRGEVYITSKLNNGFHRPDDARRAFDATLSALGSDYVDLFLIHWPLPTLYDGDFVSTWNTLEEFAADGRARSIGVSNFQPEHLDRLAGGSETVPAVNQIEVHPYFANERVRAYGRDHGIVTEAWSPIAQGKVLGDAVVGKIADGLGKTPAQVVLRWHIQRGDVVFPKSVTLERVKSNFEIFDFELSDADVDAISALDSGEDGRNGPNPDKFDYIPD</sequence>
<dbReference type="PANTHER" id="PTHR43827:SF3">
    <property type="entry name" value="NADP-DEPENDENT OXIDOREDUCTASE DOMAIN-CONTAINING PROTEIN"/>
    <property type="match status" value="1"/>
</dbReference>
<dbReference type="RefSeq" id="WP_096440369.1">
    <property type="nucleotide sequence ID" value="NZ_AP018164.1"/>
</dbReference>
<organism evidence="4 5">
    <name type="scientific">Mycobacterium shigaense</name>
    <dbReference type="NCBI Taxonomy" id="722731"/>
    <lineage>
        <taxon>Bacteria</taxon>
        <taxon>Bacillati</taxon>
        <taxon>Actinomycetota</taxon>
        <taxon>Actinomycetes</taxon>
        <taxon>Mycobacteriales</taxon>
        <taxon>Mycobacteriaceae</taxon>
        <taxon>Mycobacterium</taxon>
        <taxon>Mycobacterium simiae complex</taxon>
    </lineage>
</organism>
<protein>
    <submittedName>
        <fullName evidence="4">Oxidoreductase</fullName>
    </submittedName>
</protein>
<dbReference type="OrthoDB" id="9804790at2"/>
<dbReference type="PIRSF" id="PIRSF000097">
    <property type="entry name" value="AKR"/>
    <property type="match status" value="1"/>
</dbReference>
<dbReference type="InterPro" id="IPR023210">
    <property type="entry name" value="NADP_OxRdtase_dom"/>
</dbReference>
<evidence type="ECO:0000313" key="4">
    <source>
        <dbReference type="EMBL" id="BAX92908.1"/>
    </source>
</evidence>
<dbReference type="PROSITE" id="PS00798">
    <property type="entry name" value="ALDOKETO_REDUCTASE_1"/>
    <property type="match status" value="1"/>
</dbReference>
<dbReference type="Gene3D" id="3.20.20.100">
    <property type="entry name" value="NADP-dependent oxidoreductase domain"/>
    <property type="match status" value="1"/>
</dbReference>
<dbReference type="FunFam" id="3.20.20.100:FF:000002">
    <property type="entry name" value="2,5-diketo-D-gluconic acid reductase A"/>
    <property type="match status" value="1"/>
</dbReference>
<evidence type="ECO:0000256" key="2">
    <source>
        <dbReference type="ARBA" id="ARBA00022857"/>
    </source>
</evidence>
<evidence type="ECO:0000313" key="5">
    <source>
        <dbReference type="Proteomes" id="UP000217736"/>
    </source>
</evidence>
<dbReference type="AlphaFoldDB" id="A0A1Z4EIV9"/>
<dbReference type="InterPro" id="IPR036812">
    <property type="entry name" value="NAD(P)_OxRdtase_dom_sf"/>
</dbReference>
<accession>A0A1Z4EIV9</accession>
<dbReference type="EMBL" id="AP018164">
    <property type="protein sequence ID" value="BAX92908.1"/>
    <property type="molecule type" value="Genomic_DNA"/>
</dbReference>
<evidence type="ECO:0000256" key="1">
    <source>
        <dbReference type="ARBA" id="ARBA00007905"/>
    </source>
</evidence>
<reference evidence="5" key="1">
    <citation type="submission" date="2017-06" db="EMBL/GenBank/DDBJ databases">
        <title>Complete Genome Sequence of Mycobacterium shigaense.</title>
        <authorList>
            <person name="Fukano H."/>
            <person name="Yoshida M."/>
            <person name="Kazumi Y."/>
            <person name="Ogura Y."/>
            <person name="Mitarai S."/>
            <person name="Hayashi T."/>
            <person name="Hoshino Y."/>
        </authorList>
    </citation>
    <scope>NUCLEOTIDE SEQUENCE [LARGE SCALE GENOMIC DNA]</scope>
    <source>
        <strain evidence="5">UN-152</strain>
    </source>
</reference>
<keyword evidence="2" id="KW-0521">NADP</keyword>
<dbReference type="InterPro" id="IPR018170">
    <property type="entry name" value="Aldo/ket_reductase_CS"/>
</dbReference>
<dbReference type="PROSITE" id="PS00062">
    <property type="entry name" value="ALDOKETO_REDUCTASE_2"/>
    <property type="match status" value="1"/>
</dbReference>
<dbReference type="Proteomes" id="UP000217736">
    <property type="component" value="Chromosome"/>
</dbReference>
<keyword evidence="5" id="KW-1185">Reference proteome</keyword>
<keyword evidence="3" id="KW-0560">Oxidoreductase</keyword>
<evidence type="ECO:0000256" key="3">
    <source>
        <dbReference type="ARBA" id="ARBA00023002"/>
    </source>
</evidence>
<gene>
    <name evidence="4" type="ORF">MSG_02764</name>
</gene>
<name>A0A1Z4EIV9_9MYCO</name>
<comment type="similarity">
    <text evidence="1">Belongs to the aldo/keto reductase family.</text>
</comment>
<dbReference type="PRINTS" id="PR00069">
    <property type="entry name" value="ALDKETRDTASE"/>
</dbReference>
<dbReference type="Pfam" id="PF00248">
    <property type="entry name" value="Aldo_ket_red"/>
    <property type="match status" value="1"/>
</dbReference>
<dbReference type="InterPro" id="IPR020471">
    <property type="entry name" value="AKR"/>
</dbReference>
<proteinExistence type="inferred from homology"/>
<dbReference type="KEGG" id="mshg:MSG_02764"/>
<dbReference type="PANTHER" id="PTHR43827">
    <property type="entry name" value="2,5-DIKETO-D-GLUCONIC ACID REDUCTASE"/>
    <property type="match status" value="1"/>
</dbReference>
<dbReference type="SUPFAM" id="SSF51430">
    <property type="entry name" value="NAD(P)-linked oxidoreductase"/>
    <property type="match status" value="1"/>
</dbReference>
<dbReference type="GO" id="GO:0016616">
    <property type="term" value="F:oxidoreductase activity, acting on the CH-OH group of donors, NAD or NADP as acceptor"/>
    <property type="evidence" value="ECO:0007669"/>
    <property type="project" value="UniProtKB-ARBA"/>
</dbReference>